<sequence>MPLCFTFIVLKKAFDTVEIEAVPEALDNQGVPTLQRYFNDIIIDVKRGVHRGDKISLKIFSATLENAMRGLEWDDMGVKVDGGTRMLAEFDETCRKIGFQLNQDKKSFMRDGWVSESPFTLNGRNISECSSYVYLGREINMMNDLTSELDRRKRAA</sequence>
<evidence type="ECO:0000313" key="1">
    <source>
        <dbReference type="EMBL" id="KAK6762860.1"/>
    </source>
</evidence>
<reference evidence="1 2" key="1">
    <citation type="submission" date="2023-08" db="EMBL/GenBank/DDBJ databases">
        <title>A Necator americanus chromosomal reference genome.</title>
        <authorList>
            <person name="Ilik V."/>
            <person name="Petrzelkova K.J."/>
            <person name="Pardy F."/>
            <person name="Fuh T."/>
            <person name="Niatou-Singa F.S."/>
            <person name="Gouil Q."/>
            <person name="Baker L."/>
            <person name="Ritchie M.E."/>
            <person name="Jex A.R."/>
            <person name="Gazzola D."/>
            <person name="Li H."/>
            <person name="Toshio Fujiwara R."/>
            <person name="Zhan B."/>
            <person name="Aroian R.V."/>
            <person name="Pafco B."/>
            <person name="Schwarz E.M."/>
        </authorList>
    </citation>
    <scope>NUCLEOTIDE SEQUENCE [LARGE SCALE GENOMIC DNA]</scope>
    <source>
        <strain evidence="1 2">Aroian</strain>
        <tissue evidence="1">Whole animal</tissue>
    </source>
</reference>
<gene>
    <name evidence="1" type="primary">Necator_chrX.g23694</name>
    <name evidence="1" type="ORF">RB195_023530</name>
</gene>
<evidence type="ECO:0008006" key="3">
    <source>
        <dbReference type="Google" id="ProtNLM"/>
    </source>
</evidence>
<evidence type="ECO:0000313" key="2">
    <source>
        <dbReference type="Proteomes" id="UP001303046"/>
    </source>
</evidence>
<accession>A0ABR1EJK5</accession>
<name>A0ABR1EJK5_NECAM</name>
<organism evidence="1 2">
    <name type="scientific">Necator americanus</name>
    <name type="common">Human hookworm</name>
    <dbReference type="NCBI Taxonomy" id="51031"/>
    <lineage>
        <taxon>Eukaryota</taxon>
        <taxon>Metazoa</taxon>
        <taxon>Ecdysozoa</taxon>
        <taxon>Nematoda</taxon>
        <taxon>Chromadorea</taxon>
        <taxon>Rhabditida</taxon>
        <taxon>Rhabditina</taxon>
        <taxon>Rhabditomorpha</taxon>
        <taxon>Strongyloidea</taxon>
        <taxon>Ancylostomatidae</taxon>
        <taxon>Bunostominae</taxon>
        <taxon>Necator</taxon>
    </lineage>
</organism>
<proteinExistence type="predicted"/>
<dbReference type="EMBL" id="JAVFWL010000006">
    <property type="protein sequence ID" value="KAK6762860.1"/>
    <property type="molecule type" value="Genomic_DNA"/>
</dbReference>
<keyword evidence="2" id="KW-1185">Reference proteome</keyword>
<dbReference type="Proteomes" id="UP001303046">
    <property type="component" value="Unassembled WGS sequence"/>
</dbReference>
<comment type="caution">
    <text evidence="1">The sequence shown here is derived from an EMBL/GenBank/DDBJ whole genome shotgun (WGS) entry which is preliminary data.</text>
</comment>
<protein>
    <recommendedName>
        <fullName evidence="3">Reverse transcriptase domain-containing protein</fullName>
    </recommendedName>
</protein>